<evidence type="ECO:0000313" key="2">
    <source>
        <dbReference type="EMBL" id="KAK8060964.1"/>
    </source>
</evidence>
<feature type="signal peptide" evidence="1">
    <location>
        <begin position="1"/>
        <end position="20"/>
    </location>
</feature>
<gene>
    <name evidence="2" type="ORF">PG996_010894</name>
</gene>
<evidence type="ECO:0000256" key="1">
    <source>
        <dbReference type="SAM" id="SignalP"/>
    </source>
</evidence>
<dbReference type="EMBL" id="JAQQWM010000006">
    <property type="protein sequence ID" value="KAK8060964.1"/>
    <property type="molecule type" value="Genomic_DNA"/>
</dbReference>
<accession>A0ABR1USZ8</accession>
<organism evidence="2 3">
    <name type="scientific">Apiospora saccharicola</name>
    <dbReference type="NCBI Taxonomy" id="335842"/>
    <lineage>
        <taxon>Eukaryota</taxon>
        <taxon>Fungi</taxon>
        <taxon>Dikarya</taxon>
        <taxon>Ascomycota</taxon>
        <taxon>Pezizomycotina</taxon>
        <taxon>Sordariomycetes</taxon>
        <taxon>Xylariomycetidae</taxon>
        <taxon>Amphisphaeriales</taxon>
        <taxon>Apiosporaceae</taxon>
        <taxon>Apiospora</taxon>
    </lineage>
</organism>
<keyword evidence="3" id="KW-1185">Reference proteome</keyword>
<comment type="caution">
    <text evidence="2">The sequence shown here is derived from an EMBL/GenBank/DDBJ whole genome shotgun (WGS) entry which is preliminary data.</text>
</comment>
<proteinExistence type="predicted"/>
<sequence>MKAFTTIMTITTVLVGFTVGAPSSPEAAAAALLERQTTCENTACGDDVFCFGNRCANGCVNGFCSHP</sequence>
<evidence type="ECO:0000313" key="3">
    <source>
        <dbReference type="Proteomes" id="UP001446871"/>
    </source>
</evidence>
<reference evidence="2 3" key="1">
    <citation type="submission" date="2023-01" db="EMBL/GenBank/DDBJ databases">
        <title>Analysis of 21 Apiospora genomes using comparative genomics revels a genus with tremendous synthesis potential of carbohydrate active enzymes and secondary metabolites.</title>
        <authorList>
            <person name="Sorensen T."/>
        </authorList>
    </citation>
    <scope>NUCLEOTIDE SEQUENCE [LARGE SCALE GENOMIC DNA]</scope>
    <source>
        <strain evidence="2 3">CBS 83171</strain>
    </source>
</reference>
<name>A0ABR1USZ8_9PEZI</name>
<dbReference type="Proteomes" id="UP001446871">
    <property type="component" value="Unassembled WGS sequence"/>
</dbReference>
<protein>
    <submittedName>
        <fullName evidence="2">Uncharacterized protein</fullName>
    </submittedName>
</protein>
<keyword evidence="1" id="KW-0732">Signal</keyword>
<feature type="chain" id="PRO_5047246730" evidence="1">
    <location>
        <begin position="21"/>
        <end position="67"/>
    </location>
</feature>